<keyword evidence="2" id="KW-1133">Transmembrane helix</keyword>
<comment type="caution">
    <text evidence="3">The sequence shown here is derived from an EMBL/GenBank/DDBJ whole genome shotgun (WGS) entry which is preliminary data.</text>
</comment>
<dbReference type="InterPro" id="IPR019734">
    <property type="entry name" value="TPR_rpt"/>
</dbReference>
<sequence length="219" mass="24944">MKSRKRGVRKEDEFLSTMEKVMKFIVRHRETAIFIGIGFVLGCGLLVYYLSQGERENPQAELLQTQAIGMLSVGRLQDAEKVLVQLTDNFQNTRPGKIGLYYLGVIKYHSGKFAEALDYFDKFLTLQKRDYLLVPSALFGAGCAAEGLKDYERALGYYQKLIRDKKSKFYLMGLLAYGRVNGILGHTDEARQALNELLKKDPPRSIAADARFYLGYFNK</sequence>
<dbReference type="EMBL" id="MUKB01000018">
    <property type="protein sequence ID" value="OPX18382.1"/>
    <property type="molecule type" value="Genomic_DNA"/>
</dbReference>
<keyword evidence="2" id="KW-0472">Membrane</keyword>
<dbReference type="Pfam" id="PF13174">
    <property type="entry name" value="TPR_6"/>
    <property type="match status" value="1"/>
</dbReference>
<evidence type="ECO:0000256" key="1">
    <source>
        <dbReference type="PROSITE-ProRule" id="PRU00339"/>
    </source>
</evidence>
<dbReference type="PROSITE" id="PS50005">
    <property type="entry name" value="TPR"/>
    <property type="match status" value="1"/>
</dbReference>
<keyword evidence="1" id="KW-0802">TPR repeat</keyword>
<keyword evidence="2" id="KW-0812">Transmembrane</keyword>
<protein>
    <submittedName>
        <fullName evidence="3">Uncharacterized protein</fullName>
    </submittedName>
</protein>
<dbReference type="SUPFAM" id="SSF48452">
    <property type="entry name" value="TPR-like"/>
    <property type="match status" value="2"/>
</dbReference>
<dbReference type="InterPro" id="IPR011990">
    <property type="entry name" value="TPR-like_helical_dom_sf"/>
</dbReference>
<dbReference type="Pfam" id="PF13432">
    <property type="entry name" value="TPR_16"/>
    <property type="match status" value="2"/>
</dbReference>
<dbReference type="Proteomes" id="UP000191663">
    <property type="component" value="Unassembled WGS sequence"/>
</dbReference>
<proteinExistence type="predicted"/>
<gene>
    <name evidence="3" type="ORF">BXT86_01435</name>
</gene>
<dbReference type="Gene3D" id="1.25.40.10">
    <property type="entry name" value="Tetratricopeptide repeat domain"/>
    <property type="match status" value="1"/>
</dbReference>
<name>A0A1V4QGL9_UNCW3</name>
<reference evidence="4" key="1">
    <citation type="submission" date="2017-01" db="EMBL/GenBank/DDBJ databases">
        <title>Novel pathways for hydrocarbon cycling and metabolic interdependencies in hydrothermal sediment communities.</title>
        <authorList>
            <person name="Dombrowski N."/>
            <person name="Seitz K."/>
            <person name="Teske A."/>
            <person name="Baker B."/>
        </authorList>
    </citation>
    <scope>NUCLEOTIDE SEQUENCE [LARGE SCALE GENOMIC DNA]</scope>
</reference>
<evidence type="ECO:0000313" key="4">
    <source>
        <dbReference type="Proteomes" id="UP000191663"/>
    </source>
</evidence>
<organism evidence="3 4">
    <name type="scientific">candidate division WOR-3 bacterium 4484_100</name>
    <dbReference type="NCBI Taxonomy" id="1936077"/>
    <lineage>
        <taxon>Bacteria</taxon>
        <taxon>Bacteria division WOR-3</taxon>
    </lineage>
</organism>
<evidence type="ECO:0000256" key="2">
    <source>
        <dbReference type="SAM" id="Phobius"/>
    </source>
</evidence>
<feature type="transmembrane region" description="Helical" evidence="2">
    <location>
        <begin position="32"/>
        <end position="50"/>
    </location>
</feature>
<accession>A0A1V4QGL9</accession>
<evidence type="ECO:0000313" key="3">
    <source>
        <dbReference type="EMBL" id="OPX18382.1"/>
    </source>
</evidence>
<dbReference type="AlphaFoldDB" id="A0A1V4QGL9"/>
<feature type="repeat" description="TPR" evidence="1">
    <location>
        <begin position="97"/>
        <end position="130"/>
    </location>
</feature>